<evidence type="ECO:0000259" key="11">
    <source>
        <dbReference type="Pfam" id="PF07715"/>
    </source>
</evidence>
<evidence type="ECO:0000313" key="12">
    <source>
        <dbReference type="EMBL" id="MCU5783550.1"/>
    </source>
</evidence>
<dbReference type="InterPro" id="IPR036942">
    <property type="entry name" value="Beta-barrel_TonB_sf"/>
</dbReference>
<evidence type="ECO:0000256" key="2">
    <source>
        <dbReference type="ARBA" id="ARBA00022448"/>
    </source>
</evidence>
<comment type="caution">
    <text evidence="12">The sequence shown here is derived from an EMBL/GenBank/DDBJ whole genome shotgun (WGS) entry which is preliminary data.</text>
</comment>
<evidence type="ECO:0000256" key="7">
    <source>
        <dbReference type="ARBA" id="ARBA00023237"/>
    </source>
</evidence>
<evidence type="ECO:0000256" key="8">
    <source>
        <dbReference type="PROSITE-ProRule" id="PRU01360"/>
    </source>
</evidence>
<evidence type="ECO:0000256" key="5">
    <source>
        <dbReference type="ARBA" id="ARBA00023077"/>
    </source>
</evidence>
<keyword evidence="2 8" id="KW-0813">Transport</keyword>
<dbReference type="PROSITE" id="PS52016">
    <property type="entry name" value="TONB_DEPENDENT_REC_3"/>
    <property type="match status" value="1"/>
</dbReference>
<evidence type="ECO:0000256" key="9">
    <source>
        <dbReference type="RuleBase" id="RU003357"/>
    </source>
</evidence>
<evidence type="ECO:0000256" key="1">
    <source>
        <dbReference type="ARBA" id="ARBA00004571"/>
    </source>
</evidence>
<dbReference type="InterPro" id="IPR000531">
    <property type="entry name" value="Beta-barrel_TonB"/>
</dbReference>
<accession>A0ABT2R195</accession>
<sequence>MSLPFPVSPRSISPRHTSPRYALSGCLFCAALWPGAAWPQPEPYVLESVEVGADIEAQPRPTTTAGRLSLEPREVPATVNSVDREDIEQQGLRNLIELYRSAPGVSAGNIPGSPASAVMRGLTDVGYLFDGVRVADPGMVARNLDTWNLERVEILKGPASVLHGTGALAGNINLVPRKASLAGDSREGMISYGSNDTVRLGIGGNKMVSDRLALRADLSHGESNGYIDDTSSRTNALTTSLLFQATERLTLSAAFDVYQDRYTTPYQGTPLLPASVSRDPGDVVSGGDLVLDESIRDNNYNVRDGAMTADSRWLRAKVDYELTSTWRLINELGLYNANRDWANSEDFTYNDGTGLLDRGTTRINHHHRFASERAYAAYDGYWGERRHRFTAGVEYQYTDFDTRRRFGTTTAVDPFNPDRGYLPPNSPANYTSSRVDYDSTVSGRALFVEDALNLMPRWLMVAGLRYEYLDLDRGIDDLDAGSRETFGQTFEDLSWRLGTVYDLTNTTQVFLQYNRASAPVGGLLLSNATNARFDLTTGRSMEAGVRGKLWDNRLTLMTSVYRIRQDDIITRDPNNAGLSIQGGSLESRGVEVDLTLRPHSRWWLNLNGAFNDAEYTRMTSSSGADQSGNRLTNVPEKTWNLSSAYTFASLPVTVGGAVRYTGDFFTGTANQYRVASRTLLDAWVGYPLAGGTLTLRGRNLTDEFYAEWSGYSPTQVYIGEPRTVELGWTGHF</sequence>
<evidence type="ECO:0000256" key="4">
    <source>
        <dbReference type="ARBA" id="ARBA00022692"/>
    </source>
</evidence>
<comment type="subcellular location">
    <subcellularLocation>
        <location evidence="1 8">Cell outer membrane</location>
        <topology evidence="1 8">Multi-pass membrane protein</topology>
    </subcellularLocation>
</comment>
<keyword evidence="12" id="KW-0675">Receptor</keyword>
<keyword evidence="13" id="KW-1185">Reference proteome</keyword>
<dbReference type="Gene3D" id="2.40.170.20">
    <property type="entry name" value="TonB-dependent receptor, beta-barrel domain"/>
    <property type="match status" value="1"/>
</dbReference>
<keyword evidence="4 8" id="KW-0812">Transmembrane</keyword>
<keyword evidence="5 9" id="KW-0798">TonB box</keyword>
<dbReference type="RefSeq" id="WP_262461166.1">
    <property type="nucleotide sequence ID" value="NZ_ARXS01000017.1"/>
</dbReference>
<dbReference type="InterPro" id="IPR039426">
    <property type="entry name" value="TonB-dep_rcpt-like"/>
</dbReference>
<evidence type="ECO:0000313" key="13">
    <source>
        <dbReference type="Proteomes" id="UP001064106"/>
    </source>
</evidence>
<dbReference type="Proteomes" id="UP001064106">
    <property type="component" value="Unassembled WGS sequence"/>
</dbReference>
<dbReference type="InterPro" id="IPR012910">
    <property type="entry name" value="Plug_dom"/>
</dbReference>
<dbReference type="PANTHER" id="PTHR32552:SF84">
    <property type="entry name" value="TONB-DEPENDENT RECEPTOR-RELATED"/>
    <property type="match status" value="1"/>
</dbReference>
<feature type="domain" description="TonB-dependent receptor plug" evidence="11">
    <location>
        <begin position="72"/>
        <end position="170"/>
    </location>
</feature>
<gene>
    <name evidence="12" type="ORF">MA04_02850</name>
</gene>
<dbReference type="Pfam" id="PF07715">
    <property type="entry name" value="Plug"/>
    <property type="match status" value="1"/>
</dbReference>
<name>A0ABT2R195_9GAMM</name>
<keyword evidence="6 8" id="KW-0472">Membrane</keyword>
<dbReference type="PANTHER" id="PTHR32552">
    <property type="entry name" value="FERRICHROME IRON RECEPTOR-RELATED"/>
    <property type="match status" value="1"/>
</dbReference>
<dbReference type="EMBL" id="ARXS01000017">
    <property type="protein sequence ID" value="MCU5783550.1"/>
    <property type="molecule type" value="Genomic_DNA"/>
</dbReference>
<protein>
    <submittedName>
        <fullName evidence="12">Ferrichrome-iron receptor</fullName>
    </submittedName>
</protein>
<keyword evidence="3 8" id="KW-1134">Transmembrane beta strand</keyword>
<proteinExistence type="inferred from homology"/>
<dbReference type="Pfam" id="PF00593">
    <property type="entry name" value="TonB_dep_Rec_b-barrel"/>
    <property type="match status" value="1"/>
</dbReference>
<evidence type="ECO:0000259" key="10">
    <source>
        <dbReference type="Pfam" id="PF00593"/>
    </source>
</evidence>
<reference evidence="12" key="1">
    <citation type="submission" date="2012-09" db="EMBL/GenBank/DDBJ databases">
        <title>Genome Sequence of alkane-degrading Bacterium Alcanivorax balearicus MACL04.</title>
        <authorList>
            <person name="Lai Q."/>
            <person name="Shao Z."/>
        </authorList>
    </citation>
    <scope>NUCLEOTIDE SEQUENCE</scope>
    <source>
        <strain evidence="12">MACL04</strain>
    </source>
</reference>
<dbReference type="SUPFAM" id="SSF56935">
    <property type="entry name" value="Porins"/>
    <property type="match status" value="1"/>
</dbReference>
<comment type="similarity">
    <text evidence="8 9">Belongs to the TonB-dependent receptor family.</text>
</comment>
<keyword evidence="7 8" id="KW-0998">Cell outer membrane</keyword>
<feature type="domain" description="TonB-dependent receptor-like beta-barrel" evidence="10">
    <location>
        <begin position="272"/>
        <end position="700"/>
    </location>
</feature>
<evidence type="ECO:0000256" key="6">
    <source>
        <dbReference type="ARBA" id="ARBA00023136"/>
    </source>
</evidence>
<dbReference type="CDD" id="cd01347">
    <property type="entry name" value="ligand_gated_channel"/>
    <property type="match status" value="1"/>
</dbReference>
<dbReference type="InterPro" id="IPR037066">
    <property type="entry name" value="Plug_dom_sf"/>
</dbReference>
<evidence type="ECO:0000256" key="3">
    <source>
        <dbReference type="ARBA" id="ARBA00022452"/>
    </source>
</evidence>
<organism evidence="12 13">
    <name type="scientific">Alloalcanivorax balearicus MACL04</name>
    <dbReference type="NCBI Taxonomy" id="1177182"/>
    <lineage>
        <taxon>Bacteria</taxon>
        <taxon>Pseudomonadati</taxon>
        <taxon>Pseudomonadota</taxon>
        <taxon>Gammaproteobacteria</taxon>
        <taxon>Oceanospirillales</taxon>
        <taxon>Alcanivoracaceae</taxon>
        <taxon>Alloalcanivorax</taxon>
    </lineage>
</organism>
<dbReference type="Gene3D" id="2.170.130.10">
    <property type="entry name" value="TonB-dependent receptor, plug domain"/>
    <property type="match status" value="1"/>
</dbReference>